<protein>
    <recommendedName>
        <fullName evidence="4">YbaB/EbfC family DNA-binding protein</fullName>
    </recommendedName>
</protein>
<dbReference type="Proteomes" id="UP001500979">
    <property type="component" value="Unassembled WGS sequence"/>
</dbReference>
<dbReference type="EMBL" id="BAAAUX010000005">
    <property type="protein sequence ID" value="GAA2780170.1"/>
    <property type="molecule type" value="Genomic_DNA"/>
</dbReference>
<reference evidence="2 3" key="1">
    <citation type="journal article" date="2019" name="Int. J. Syst. Evol. Microbiol.">
        <title>The Global Catalogue of Microorganisms (GCM) 10K type strain sequencing project: providing services to taxonomists for standard genome sequencing and annotation.</title>
        <authorList>
            <consortium name="The Broad Institute Genomics Platform"/>
            <consortium name="The Broad Institute Genome Sequencing Center for Infectious Disease"/>
            <person name="Wu L."/>
            <person name="Ma J."/>
        </authorList>
    </citation>
    <scope>NUCLEOTIDE SEQUENCE [LARGE SCALE GENOMIC DNA]</scope>
    <source>
        <strain evidence="2 3">JCM 9383</strain>
    </source>
</reference>
<comment type="caution">
    <text evidence="2">The sequence shown here is derived from an EMBL/GenBank/DDBJ whole genome shotgun (WGS) entry which is preliminary data.</text>
</comment>
<evidence type="ECO:0000256" key="1">
    <source>
        <dbReference type="SAM" id="MobiDB-lite"/>
    </source>
</evidence>
<dbReference type="SUPFAM" id="SSF82607">
    <property type="entry name" value="YbaB-like"/>
    <property type="match status" value="1"/>
</dbReference>
<evidence type="ECO:0000313" key="2">
    <source>
        <dbReference type="EMBL" id="GAA2780170.1"/>
    </source>
</evidence>
<feature type="region of interest" description="Disordered" evidence="1">
    <location>
        <begin position="107"/>
        <end position="147"/>
    </location>
</feature>
<dbReference type="Pfam" id="PF02575">
    <property type="entry name" value="YbaB_DNA_bd"/>
    <property type="match status" value="1"/>
</dbReference>
<evidence type="ECO:0000313" key="3">
    <source>
        <dbReference type="Proteomes" id="UP001500979"/>
    </source>
</evidence>
<keyword evidence="3" id="KW-1185">Reference proteome</keyword>
<accession>A0ABN3V753</accession>
<sequence>MHPDDWLSQYNAKLQKAKDDADRAKSLLSEIGGSATSKDGQVTVRVNSSGVLEDISFGRDFQHPQPEKVAASIMECVRQAQRQAAGQMMEVMQEFAGGDALEFVRSNLPHGYAGDGNDPAETPAGTSRPGHDDYDDFDDNSSGGFLR</sequence>
<name>A0ABN3V753_9PSEU</name>
<organism evidence="2 3">
    <name type="scientific">Saccharopolyspora taberi</name>
    <dbReference type="NCBI Taxonomy" id="60895"/>
    <lineage>
        <taxon>Bacteria</taxon>
        <taxon>Bacillati</taxon>
        <taxon>Actinomycetota</taxon>
        <taxon>Actinomycetes</taxon>
        <taxon>Pseudonocardiales</taxon>
        <taxon>Pseudonocardiaceae</taxon>
        <taxon>Saccharopolyspora</taxon>
    </lineage>
</organism>
<dbReference type="RefSeq" id="WP_344678435.1">
    <property type="nucleotide sequence ID" value="NZ_BAAAUX010000005.1"/>
</dbReference>
<proteinExistence type="predicted"/>
<dbReference type="Gene3D" id="3.30.1310.10">
    <property type="entry name" value="Nucleoid-associated protein YbaB-like domain"/>
    <property type="match status" value="1"/>
</dbReference>
<dbReference type="InterPro" id="IPR004401">
    <property type="entry name" value="YbaB/EbfC"/>
</dbReference>
<gene>
    <name evidence="2" type="ORF">GCM10010470_12460</name>
</gene>
<dbReference type="InterPro" id="IPR036894">
    <property type="entry name" value="YbaB-like_sf"/>
</dbReference>
<evidence type="ECO:0008006" key="4">
    <source>
        <dbReference type="Google" id="ProtNLM"/>
    </source>
</evidence>